<accession>A0ABP0L349</accession>
<protein>
    <submittedName>
        <fullName evidence="1">Uncharacterized protein</fullName>
    </submittedName>
</protein>
<keyword evidence="2" id="KW-1185">Reference proteome</keyword>
<gene>
    <name evidence="1" type="ORF">CCMP2556_LOCUS19138</name>
</gene>
<evidence type="ECO:0000313" key="2">
    <source>
        <dbReference type="Proteomes" id="UP001642484"/>
    </source>
</evidence>
<dbReference type="Proteomes" id="UP001642484">
    <property type="component" value="Unassembled WGS sequence"/>
</dbReference>
<name>A0ABP0L349_9DINO</name>
<comment type="caution">
    <text evidence="1">The sequence shown here is derived from an EMBL/GenBank/DDBJ whole genome shotgun (WGS) entry which is preliminary data.</text>
</comment>
<organism evidence="1 2">
    <name type="scientific">Durusdinium trenchii</name>
    <dbReference type="NCBI Taxonomy" id="1381693"/>
    <lineage>
        <taxon>Eukaryota</taxon>
        <taxon>Sar</taxon>
        <taxon>Alveolata</taxon>
        <taxon>Dinophyceae</taxon>
        <taxon>Suessiales</taxon>
        <taxon>Symbiodiniaceae</taxon>
        <taxon>Durusdinium</taxon>
    </lineage>
</organism>
<sequence length="116" mass="12745">MAAPSLEAALESDTECTSESCAVNALQVDSTKTQDSLSAGDGAVHCLCKDREDKYYCSKSFAGFSKCYGPCPSLCTETGGKFYMCGGKHENLWLDRFFKNQEEPSMKCKLDPKDEQ</sequence>
<proteinExistence type="predicted"/>
<dbReference type="EMBL" id="CAXAMN010011068">
    <property type="protein sequence ID" value="CAK9033597.1"/>
    <property type="molecule type" value="Genomic_DNA"/>
</dbReference>
<reference evidence="1 2" key="1">
    <citation type="submission" date="2024-02" db="EMBL/GenBank/DDBJ databases">
        <authorList>
            <person name="Chen Y."/>
            <person name="Shah S."/>
            <person name="Dougan E. K."/>
            <person name="Thang M."/>
            <person name="Chan C."/>
        </authorList>
    </citation>
    <scope>NUCLEOTIDE SEQUENCE [LARGE SCALE GENOMIC DNA]</scope>
</reference>
<evidence type="ECO:0000313" key="1">
    <source>
        <dbReference type="EMBL" id="CAK9033597.1"/>
    </source>
</evidence>